<proteinExistence type="predicted"/>
<name>A0A6A4WF13_AMPAM</name>
<dbReference type="AlphaFoldDB" id="A0A6A4WF13"/>
<evidence type="ECO:0000313" key="3">
    <source>
        <dbReference type="Proteomes" id="UP000440578"/>
    </source>
</evidence>
<gene>
    <name evidence="2" type="ORF">FJT64_002967</name>
</gene>
<accession>A0A6A4WF13</accession>
<dbReference type="EMBL" id="VIIS01001080">
    <property type="protein sequence ID" value="KAF0302220.1"/>
    <property type="molecule type" value="Genomic_DNA"/>
</dbReference>
<comment type="caution">
    <text evidence="2">The sequence shown here is derived from an EMBL/GenBank/DDBJ whole genome shotgun (WGS) entry which is preliminary data.</text>
</comment>
<protein>
    <submittedName>
        <fullName evidence="2">Uncharacterized protein</fullName>
    </submittedName>
</protein>
<evidence type="ECO:0000256" key="1">
    <source>
        <dbReference type="SAM" id="MobiDB-lite"/>
    </source>
</evidence>
<feature type="region of interest" description="Disordered" evidence="1">
    <location>
        <begin position="204"/>
        <end position="225"/>
    </location>
</feature>
<keyword evidence="3" id="KW-1185">Reference proteome</keyword>
<reference evidence="2 3" key="1">
    <citation type="submission" date="2019-07" db="EMBL/GenBank/DDBJ databases">
        <title>Draft genome assembly of a fouling barnacle, Amphibalanus amphitrite (Darwin, 1854): The first reference genome for Thecostraca.</title>
        <authorList>
            <person name="Kim W."/>
        </authorList>
    </citation>
    <scope>NUCLEOTIDE SEQUENCE [LARGE SCALE GENOMIC DNA]</scope>
    <source>
        <strain evidence="2">SNU_AA5</strain>
        <tissue evidence="2">Soma without cirri and trophi</tissue>
    </source>
</reference>
<sequence>MRLVPLQMTGVTFGGAPAELAHKLSHASGGGVDGRWSEEDAGVGRLRMQPAVPEPRVSPDSDCAAPHCDTGAGAVVQAASTGSGELSVDDSSMKLLIQLVHNPTQWERLKQTLNRIPYTAALAGLVAHSRFSAAATTPAPAGRYLRWRPDPAAAARRLVFRRGRWPTGDGHHSRAVVLVSRAAAEASRAAGQRSDHHYRARTVQTGEAELDPAHPKAAGNSTSRMPSLNYCTIASAVPTKPDGTAGQSSEHV</sequence>
<organism evidence="2 3">
    <name type="scientific">Amphibalanus amphitrite</name>
    <name type="common">Striped barnacle</name>
    <name type="synonym">Balanus amphitrite</name>
    <dbReference type="NCBI Taxonomy" id="1232801"/>
    <lineage>
        <taxon>Eukaryota</taxon>
        <taxon>Metazoa</taxon>
        <taxon>Ecdysozoa</taxon>
        <taxon>Arthropoda</taxon>
        <taxon>Crustacea</taxon>
        <taxon>Multicrustacea</taxon>
        <taxon>Cirripedia</taxon>
        <taxon>Thoracica</taxon>
        <taxon>Thoracicalcarea</taxon>
        <taxon>Balanomorpha</taxon>
        <taxon>Balanoidea</taxon>
        <taxon>Balanidae</taxon>
        <taxon>Amphibalaninae</taxon>
        <taxon>Amphibalanus</taxon>
    </lineage>
</organism>
<evidence type="ECO:0000313" key="2">
    <source>
        <dbReference type="EMBL" id="KAF0302220.1"/>
    </source>
</evidence>
<dbReference type="Proteomes" id="UP000440578">
    <property type="component" value="Unassembled WGS sequence"/>
</dbReference>